<sequence>MIILSFPTFTPCNPLLF</sequence>
<evidence type="ECO:0000313" key="1">
    <source>
        <dbReference type="EMBL" id="JAH44397.1"/>
    </source>
</evidence>
<proteinExistence type="predicted"/>
<organism evidence="1">
    <name type="scientific">Anguilla anguilla</name>
    <name type="common">European freshwater eel</name>
    <name type="synonym">Muraena anguilla</name>
    <dbReference type="NCBI Taxonomy" id="7936"/>
    <lineage>
        <taxon>Eukaryota</taxon>
        <taxon>Metazoa</taxon>
        <taxon>Chordata</taxon>
        <taxon>Craniata</taxon>
        <taxon>Vertebrata</taxon>
        <taxon>Euteleostomi</taxon>
        <taxon>Actinopterygii</taxon>
        <taxon>Neopterygii</taxon>
        <taxon>Teleostei</taxon>
        <taxon>Anguilliformes</taxon>
        <taxon>Anguillidae</taxon>
        <taxon>Anguilla</taxon>
    </lineage>
</organism>
<dbReference type="AlphaFoldDB" id="A0A0E9ST27"/>
<dbReference type="EMBL" id="GBXM01064180">
    <property type="protein sequence ID" value="JAH44397.1"/>
    <property type="molecule type" value="Transcribed_RNA"/>
</dbReference>
<reference evidence="1" key="2">
    <citation type="journal article" date="2015" name="Fish Shellfish Immunol.">
        <title>Early steps in the European eel (Anguilla anguilla)-Vibrio vulnificus interaction in the gills: Role of the RtxA13 toxin.</title>
        <authorList>
            <person name="Callol A."/>
            <person name="Pajuelo D."/>
            <person name="Ebbesson L."/>
            <person name="Teles M."/>
            <person name="MacKenzie S."/>
            <person name="Amaro C."/>
        </authorList>
    </citation>
    <scope>NUCLEOTIDE SEQUENCE</scope>
</reference>
<protein>
    <submittedName>
        <fullName evidence="1">Uncharacterized protein</fullName>
    </submittedName>
</protein>
<reference evidence="1" key="1">
    <citation type="submission" date="2014-11" db="EMBL/GenBank/DDBJ databases">
        <authorList>
            <person name="Amaro Gonzalez C."/>
        </authorList>
    </citation>
    <scope>NUCLEOTIDE SEQUENCE</scope>
</reference>
<accession>A0A0E9ST27</accession>
<name>A0A0E9ST27_ANGAN</name>